<dbReference type="OrthoDB" id="9810730at2"/>
<dbReference type="EC" id="2.7.13.3" evidence="3"/>
<dbReference type="Gene3D" id="1.10.287.130">
    <property type="match status" value="1"/>
</dbReference>
<dbReference type="SMART" id="SM00028">
    <property type="entry name" value="TPR"/>
    <property type="match status" value="5"/>
</dbReference>
<dbReference type="Gene3D" id="1.25.40.10">
    <property type="entry name" value="Tetratricopeptide repeat domain"/>
    <property type="match status" value="2"/>
</dbReference>
<evidence type="ECO:0000256" key="11">
    <source>
        <dbReference type="SAM" id="Phobius"/>
    </source>
</evidence>
<dbReference type="GO" id="GO:0016020">
    <property type="term" value="C:membrane"/>
    <property type="evidence" value="ECO:0007669"/>
    <property type="project" value="UniProtKB-SubCell"/>
</dbReference>
<comment type="subcellular location">
    <subcellularLocation>
        <location evidence="2">Membrane</location>
    </subcellularLocation>
</comment>
<dbReference type="CDD" id="cd00082">
    <property type="entry name" value="HisKA"/>
    <property type="match status" value="1"/>
</dbReference>
<dbReference type="Pfam" id="PF02518">
    <property type="entry name" value="HATPase_c"/>
    <property type="match status" value="1"/>
</dbReference>
<keyword evidence="11" id="KW-1133">Transmembrane helix</keyword>
<gene>
    <name evidence="13" type="ORF">CRD36_07745</name>
</gene>
<evidence type="ECO:0000256" key="3">
    <source>
        <dbReference type="ARBA" id="ARBA00012438"/>
    </source>
</evidence>
<comment type="caution">
    <text evidence="13">The sequence shown here is derived from an EMBL/GenBank/DDBJ whole genome shotgun (WGS) entry which is preliminary data.</text>
</comment>
<dbReference type="Pfam" id="PF00512">
    <property type="entry name" value="HisKA"/>
    <property type="match status" value="1"/>
</dbReference>
<dbReference type="SUPFAM" id="SSF47384">
    <property type="entry name" value="Homodimeric domain of signal transducing histidine kinase"/>
    <property type="match status" value="1"/>
</dbReference>
<dbReference type="SMART" id="SM00387">
    <property type="entry name" value="HATPase_c"/>
    <property type="match status" value="1"/>
</dbReference>
<evidence type="ECO:0000256" key="10">
    <source>
        <dbReference type="ARBA" id="ARBA00023136"/>
    </source>
</evidence>
<evidence type="ECO:0000256" key="6">
    <source>
        <dbReference type="ARBA" id="ARBA00022741"/>
    </source>
</evidence>
<dbReference type="SUPFAM" id="SSF55874">
    <property type="entry name" value="ATPase domain of HSP90 chaperone/DNA topoisomerase II/histidine kinase"/>
    <property type="match status" value="1"/>
</dbReference>
<evidence type="ECO:0000313" key="13">
    <source>
        <dbReference type="EMBL" id="PHZ85288.1"/>
    </source>
</evidence>
<keyword evidence="5" id="KW-0808">Transferase</keyword>
<feature type="domain" description="Histidine kinase" evidence="12">
    <location>
        <begin position="454"/>
        <end position="674"/>
    </location>
</feature>
<evidence type="ECO:0000256" key="2">
    <source>
        <dbReference type="ARBA" id="ARBA00004370"/>
    </source>
</evidence>
<keyword evidence="10 11" id="KW-0472">Membrane</keyword>
<dbReference type="PRINTS" id="PR00344">
    <property type="entry name" value="BCTRLSENSOR"/>
</dbReference>
<evidence type="ECO:0000259" key="12">
    <source>
        <dbReference type="PROSITE" id="PS50109"/>
    </source>
</evidence>
<proteinExistence type="predicted"/>
<evidence type="ECO:0000313" key="14">
    <source>
        <dbReference type="Proteomes" id="UP000229730"/>
    </source>
</evidence>
<keyword evidence="7" id="KW-0418">Kinase</keyword>
<dbReference type="Proteomes" id="UP000229730">
    <property type="component" value="Unassembled WGS sequence"/>
</dbReference>
<dbReference type="PANTHER" id="PTHR43711:SF31">
    <property type="entry name" value="HISTIDINE KINASE"/>
    <property type="match status" value="1"/>
</dbReference>
<keyword evidence="6" id="KW-0547">Nucleotide-binding</keyword>
<dbReference type="InterPro" id="IPR036097">
    <property type="entry name" value="HisK_dim/P_sf"/>
</dbReference>
<dbReference type="EMBL" id="PDEM01000016">
    <property type="protein sequence ID" value="PHZ85288.1"/>
    <property type="molecule type" value="Genomic_DNA"/>
</dbReference>
<dbReference type="InterPro" id="IPR050736">
    <property type="entry name" value="Sensor_HK_Regulatory"/>
</dbReference>
<keyword evidence="14" id="KW-1185">Reference proteome</keyword>
<evidence type="ECO:0000256" key="8">
    <source>
        <dbReference type="ARBA" id="ARBA00022840"/>
    </source>
</evidence>
<dbReference type="InterPro" id="IPR003594">
    <property type="entry name" value="HATPase_dom"/>
</dbReference>
<dbReference type="FunFam" id="1.10.287.130:FF:000038">
    <property type="entry name" value="Sensory transduction histidine kinase"/>
    <property type="match status" value="1"/>
</dbReference>
<dbReference type="SMART" id="SM00388">
    <property type="entry name" value="HisKA"/>
    <property type="match status" value="1"/>
</dbReference>
<dbReference type="InterPro" id="IPR011990">
    <property type="entry name" value="TPR-like_helical_dom_sf"/>
</dbReference>
<dbReference type="SUPFAM" id="SSF48452">
    <property type="entry name" value="TPR-like"/>
    <property type="match status" value="2"/>
</dbReference>
<evidence type="ECO:0000256" key="5">
    <source>
        <dbReference type="ARBA" id="ARBA00022679"/>
    </source>
</evidence>
<keyword evidence="4" id="KW-0597">Phosphoprotein</keyword>
<dbReference type="InterPro" id="IPR019734">
    <property type="entry name" value="TPR_rpt"/>
</dbReference>
<evidence type="ECO:0000256" key="7">
    <source>
        <dbReference type="ARBA" id="ARBA00022777"/>
    </source>
</evidence>
<protein>
    <recommendedName>
        <fullName evidence="3">histidine kinase</fullName>
        <ecNumber evidence="3">2.7.13.3</ecNumber>
    </recommendedName>
</protein>
<evidence type="ECO:0000256" key="1">
    <source>
        <dbReference type="ARBA" id="ARBA00000085"/>
    </source>
</evidence>
<dbReference type="InterPro" id="IPR004358">
    <property type="entry name" value="Sig_transdc_His_kin-like_C"/>
</dbReference>
<dbReference type="Gene3D" id="3.30.565.10">
    <property type="entry name" value="Histidine kinase-like ATPase, C-terminal domain"/>
    <property type="match status" value="1"/>
</dbReference>
<dbReference type="AlphaFoldDB" id="A0A2G4YSI5"/>
<dbReference type="InterPro" id="IPR003661">
    <property type="entry name" value="HisK_dim/P_dom"/>
</dbReference>
<reference evidence="13 14" key="1">
    <citation type="submission" date="2017-10" db="EMBL/GenBank/DDBJ databases">
        <title>Frigbacter circumglobatus gen. nov. sp. nov., isolated from sediment cultured in situ.</title>
        <authorList>
            <person name="Zhao Z."/>
        </authorList>
    </citation>
    <scope>NUCLEOTIDE SEQUENCE [LARGE SCALE GENOMIC DNA]</scope>
    <source>
        <strain evidence="13 14">ZYL</strain>
    </source>
</reference>
<dbReference type="InterPro" id="IPR036890">
    <property type="entry name" value="HATPase_C_sf"/>
</dbReference>
<keyword evidence="11" id="KW-0812">Transmembrane</keyword>
<dbReference type="RefSeq" id="WP_099472177.1">
    <property type="nucleotide sequence ID" value="NZ_CP041025.1"/>
</dbReference>
<evidence type="ECO:0000256" key="9">
    <source>
        <dbReference type="ARBA" id="ARBA00023012"/>
    </source>
</evidence>
<name>A0A2G4YSI5_9PROT</name>
<dbReference type="Pfam" id="PF13424">
    <property type="entry name" value="TPR_12"/>
    <property type="match status" value="1"/>
</dbReference>
<dbReference type="GO" id="GO:0005524">
    <property type="term" value="F:ATP binding"/>
    <property type="evidence" value="ECO:0007669"/>
    <property type="project" value="UniProtKB-KW"/>
</dbReference>
<dbReference type="InterPro" id="IPR005467">
    <property type="entry name" value="His_kinase_dom"/>
</dbReference>
<dbReference type="PROSITE" id="PS50109">
    <property type="entry name" value="HIS_KIN"/>
    <property type="match status" value="1"/>
</dbReference>
<comment type="catalytic activity">
    <reaction evidence="1">
        <text>ATP + protein L-histidine = ADP + protein N-phospho-L-histidine.</text>
        <dbReference type="EC" id="2.7.13.3"/>
    </reaction>
</comment>
<dbReference type="PANTHER" id="PTHR43711">
    <property type="entry name" value="TWO-COMPONENT HISTIDINE KINASE"/>
    <property type="match status" value="1"/>
</dbReference>
<feature type="transmembrane region" description="Helical" evidence="11">
    <location>
        <begin position="394"/>
        <end position="417"/>
    </location>
</feature>
<accession>A0A2G4YSI5</accession>
<keyword evidence="9" id="KW-0902">Two-component regulatory system</keyword>
<dbReference type="GO" id="GO:0000155">
    <property type="term" value="F:phosphorelay sensor kinase activity"/>
    <property type="evidence" value="ECO:0007669"/>
    <property type="project" value="InterPro"/>
</dbReference>
<organism evidence="13 14">
    <name type="scientific">Paremcibacter congregatus</name>
    <dbReference type="NCBI Taxonomy" id="2043170"/>
    <lineage>
        <taxon>Bacteria</taxon>
        <taxon>Pseudomonadati</taxon>
        <taxon>Pseudomonadota</taxon>
        <taxon>Alphaproteobacteria</taxon>
        <taxon>Emcibacterales</taxon>
        <taxon>Emcibacteraceae</taxon>
        <taxon>Paremcibacter</taxon>
    </lineage>
</organism>
<keyword evidence="8" id="KW-0067">ATP-binding</keyword>
<dbReference type="InParanoid" id="A0A2G4YSI5"/>
<sequence length="675" mass="75844">MWKVCLFSLYLLHSLNGIDQALWAAPTSETTSASFSASQLESLKKMVDSNPKKAYADAALIMDTQRLSLDPEEKIALIGIQSMARTRQGHFRFALERAEAAQKLITEKQQVSPVTQAYIYTAIGHSQEGLGHIPEAMRSYQKAHEHYSKASHQHGMAASRIDIASLFVSAKLYDKAIESYKNALVLIDPKEDSFLYSRILNNLAFTLKENGTPEKALPHLALARQLSTNINETLLLAYLNSNTGEAYYHMGQYELAEKFLNLAMKEAVDRDLESLSTAVNHYLGLIKFSQGKHSESQSFTDRALKNALKFDDIESLSKLYDLKAKLAYTRENYKDALMFRDMRDKYEDELASQNTVTALSLLQADYTLKERQQQITLLQQDNEIQRLSLQDERYLRFLGGGLVIILCISVGALLYTVRIKTTASKLALSREKDLRNAKVAAEKANIAKSQFLSYMSHELRTPLNAVIGFSESLRLKIFGTLNERQLEYVEHIHQSGTLLLKLINDLLHLSKIEAGAIELDLQKCDLRKLVVDIVPTVDHLLKNNDINLHMETLPHDLPPVYVDKIRMDQILLNLISNAIKYGREGGNVWLSIEKTSPERIRVNVKDDGLGIAADQFENVFIPFNRAGKEESGIEGTGAGLSIVKALIEAMRGTIGFESIFNEGSNFWIDVPVADL</sequence>
<evidence type="ECO:0000256" key="4">
    <source>
        <dbReference type="ARBA" id="ARBA00022553"/>
    </source>
</evidence>